<dbReference type="HAMAP" id="MF_01646">
    <property type="entry name" value="Siroheme_synth"/>
    <property type="match status" value="1"/>
</dbReference>
<evidence type="ECO:0000256" key="12">
    <source>
        <dbReference type="ARBA" id="ARBA00023268"/>
    </source>
</evidence>
<feature type="domain" description="Sirohaem synthase dimerisation" evidence="20">
    <location>
        <begin position="151"/>
        <end position="207"/>
    </location>
</feature>
<dbReference type="FunFam" id="3.40.1010.10:FF:000001">
    <property type="entry name" value="Siroheme synthase"/>
    <property type="match status" value="1"/>
</dbReference>
<dbReference type="GO" id="GO:0009236">
    <property type="term" value="P:cobalamin biosynthetic process"/>
    <property type="evidence" value="ECO:0007669"/>
    <property type="project" value="UniProtKB-UniRule"/>
</dbReference>
<evidence type="ECO:0000259" key="20">
    <source>
        <dbReference type="Pfam" id="PF10414"/>
    </source>
</evidence>
<dbReference type="NCBIfam" id="NF004790">
    <property type="entry name" value="PRK06136.1"/>
    <property type="match status" value="1"/>
</dbReference>
<dbReference type="RefSeq" id="WP_059314658.1">
    <property type="nucleotide sequence ID" value="NZ_CP013987.1"/>
</dbReference>
<comment type="catalytic activity">
    <reaction evidence="16">
        <text>siroheme + 2 H(+) = sirohydrochlorin + Fe(2+)</text>
        <dbReference type="Rhea" id="RHEA:24360"/>
        <dbReference type="ChEBI" id="CHEBI:15378"/>
        <dbReference type="ChEBI" id="CHEBI:29033"/>
        <dbReference type="ChEBI" id="CHEBI:58351"/>
        <dbReference type="ChEBI" id="CHEBI:60052"/>
        <dbReference type="EC" id="4.99.1.4"/>
    </reaction>
</comment>
<dbReference type="NCBIfam" id="TIGR01470">
    <property type="entry name" value="cysG_Nterm"/>
    <property type="match status" value="1"/>
</dbReference>
<feature type="domain" description="Tetrapyrrole methylase" evidence="19">
    <location>
        <begin position="218"/>
        <end position="427"/>
    </location>
</feature>
<evidence type="ECO:0000256" key="4">
    <source>
        <dbReference type="ARBA" id="ARBA00022573"/>
    </source>
</evidence>
<dbReference type="InterPro" id="IPR012409">
    <property type="entry name" value="Sirohaem_synth"/>
</dbReference>
<dbReference type="InterPro" id="IPR006367">
    <property type="entry name" value="Sirohaem_synthase_N"/>
</dbReference>
<comment type="similarity">
    <text evidence="2 18">Belongs to the precorrin methyltransferase family.</text>
</comment>
<evidence type="ECO:0000256" key="5">
    <source>
        <dbReference type="ARBA" id="ARBA00022603"/>
    </source>
</evidence>
<comment type="pathway">
    <text evidence="15 16">Cofactor biosynthesis; adenosylcobalamin biosynthesis; precorrin-2 from uroporphyrinogen III: step 1/1.</text>
</comment>
<dbReference type="Proteomes" id="UP000064137">
    <property type="component" value="Chromosome"/>
</dbReference>
<protein>
    <recommendedName>
        <fullName evidence="16">Siroheme synthase</fullName>
    </recommendedName>
    <domain>
        <recommendedName>
            <fullName evidence="16">Uroporphyrinogen-III C-methyltransferase</fullName>
            <shortName evidence="16">Urogen III methylase</shortName>
            <ecNumber evidence="16">2.1.1.107</ecNumber>
        </recommendedName>
        <alternativeName>
            <fullName evidence="16">SUMT</fullName>
        </alternativeName>
        <alternativeName>
            <fullName evidence="16">Uroporphyrinogen III methylase</fullName>
            <shortName evidence="16">UROM</shortName>
        </alternativeName>
    </domain>
    <domain>
        <recommendedName>
            <fullName evidence="16">Precorrin-2 dehydrogenase</fullName>
            <ecNumber evidence="16">1.3.1.76</ecNumber>
        </recommendedName>
    </domain>
    <domain>
        <recommendedName>
            <fullName evidence="16">Sirohydrochlorin ferrochelatase</fullName>
            <ecNumber evidence="16">4.99.1.4</ecNumber>
        </recommendedName>
    </domain>
</protein>
<keyword evidence="10 16" id="KW-0456">Lyase</keyword>
<dbReference type="PANTHER" id="PTHR45790">
    <property type="entry name" value="SIROHEME SYNTHASE-RELATED"/>
    <property type="match status" value="1"/>
</dbReference>
<dbReference type="GO" id="GO:0019354">
    <property type="term" value="P:siroheme biosynthetic process"/>
    <property type="evidence" value="ECO:0007669"/>
    <property type="project" value="UniProtKB-UniRule"/>
</dbReference>
<feature type="binding site" evidence="16">
    <location>
        <begin position="22"/>
        <end position="23"/>
    </location>
    <ligand>
        <name>NAD(+)</name>
        <dbReference type="ChEBI" id="CHEBI:57540"/>
    </ligand>
</feature>
<comment type="pathway">
    <text evidence="1 16">Porphyrin-containing compound metabolism; siroheme biosynthesis; sirohydrochlorin from precorrin-2: step 1/1.</text>
</comment>
<evidence type="ECO:0000256" key="11">
    <source>
        <dbReference type="ARBA" id="ARBA00023244"/>
    </source>
</evidence>
<evidence type="ECO:0000256" key="17">
    <source>
        <dbReference type="PIRSR" id="PIRSR036426-1"/>
    </source>
</evidence>
<dbReference type="SUPFAM" id="SSF53790">
    <property type="entry name" value="Tetrapyrrole methylase"/>
    <property type="match status" value="1"/>
</dbReference>
<feature type="binding site" evidence="16">
    <location>
        <begin position="43"/>
        <end position="44"/>
    </location>
    <ligand>
        <name>NAD(+)</name>
        <dbReference type="ChEBI" id="CHEBI:57540"/>
    </ligand>
</feature>
<feature type="region of interest" description="Precorrin-2 dehydrogenase / sirohydrochlorin ferrochelatase" evidence="16">
    <location>
        <begin position="1"/>
        <end position="203"/>
    </location>
</feature>
<dbReference type="OrthoDB" id="9815856at2"/>
<organism evidence="22 23">
    <name type="scientific">Pseudomonas oryzihabitans</name>
    <dbReference type="NCBI Taxonomy" id="47885"/>
    <lineage>
        <taxon>Bacteria</taxon>
        <taxon>Pseudomonadati</taxon>
        <taxon>Pseudomonadota</taxon>
        <taxon>Gammaproteobacteria</taxon>
        <taxon>Pseudomonadales</taxon>
        <taxon>Pseudomonadaceae</taxon>
        <taxon>Pseudomonas</taxon>
    </lineage>
</organism>
<dbReference type="SUPFAM" id="SSF75615">
    <property type="entry name" value="Siroheme synthase middle domains-like"/>
    <property type="match status" value="1"/>
</dbReference>
<dbReference type="Gene3D" id="3.40.50.720">
    <property type="entry name" value="NAD(P)-binding Rossmann-like Domain"/>
    <property type="match status" value="1"/>
</dbReference>
<dbReference type="EC" id="4.99.1.4" evidence="16"/>
<dbReference type="EC" id="2.1.1.107" evidence="16"/>
<dbReference type="InterPro" id="IPR006366">
    <property type="entry name" value="CobA/CysG_C"/>
</dbReference>
<evidence type="ECO:0000256" key="14">
    <source>
        <dbReference type="ARBA" id="ARBA00047561"/>
    </source>
</evidence>
<dbReference type="Gene3D" id="3.30.950.10">
    <property type="entry name" value="Methyltransferase, Cobalt-precorrin-4 Transmethylase, Domain 2"/>
    <property type="match status" value="1"/>
</dbReference>
<dbReference type="NCBIfam" id="NF007922">
    <property type="entry name" value="PRK10637.1"/>
    <property type="match status" value="1"/>
</dbReference>
<feature type="binding site" evidence="16">
    <location>
        <begin position="301"/>
        <end position="303"/>
    </location>
    <ligand>
        <name>S-adenosyl-L-methionine</name>
        <dbReference type="ChEBI" id="CHEBI:59789"/>
    </ligand>
</feature>
<dbReference type="GO" id="GO:0051287">
    <property type="term" value="F:NAD binding"/>
    <property type="evidence" value="ECO:0007669"/>
    <property type="project" value="InterPro"/>
</dbReference>
<evidence type="ECO:0000256" key="1">
    <source>
        <dbReference type="ARBA" id="ARBA00005010"/>
    </source>
</evidence>
<comment type="similarity">
    <text evidence="16">In the C-terminal section; belongs to the precorrin methyltransferase family.</text>
</comment>
<comment type="function">
    <text evidence="16">Multifunctional enzyme that catalyzes the SAM-dependent methylations of uroporphyrinogen III at position C-2 and C-7 to form precorrin-2 via precorrin-1. Then it catalyzes the NAD-dependent ring dehydrogenation of precorrin-2 to yield sirohydrochlorin. Finally, it catalyzes the ferrochelation of sirohydrochlorin to yield siroheme.</text>
</comment>
<comment type="similarity">
    <text evidence="16">In the N-terminal section; belongs to the precorrin-2 dehydrogenase / sirohydrochlorin ferrochelatase family.</text>
</comment>
<evidence type="ECO:0000313" key="23">
    <source>
        <dbReference type="Proteomes" id="UP000064137"/>
    </source>
</evidence>
<dbReference type="Pfam" id="PF14824">
    <property type="entry name" value="Sirohm_synth_M"/>
    <property type="match status" value="1"/>
</dbReference>
<comment type="catalytic activity">
    <reaction evidence="16">
        <text>uroporphyrinogen III + 2 S-adenosyl-L-methionine = precorrin-2 + 2 S-adenosyl-L-homocysteine + H(+)</text>
        <dbReference type="Rhea" id="RHEA:32459"/>
        <dbReference type="ChEBI" id="CHEBI:15378"/>
        <dbReference type="ChEBI" id="CHEBI:57308"/>
        <dbReference type="ChEBI" id="CHEBI:57856"/>
        <dbReference type="ChEBI" id="CHEBI:58827"/>
        <dbReference type="ChEBI" id="CHEBI:59789"/>
        <dbReference type="EC" id="2.1.1.107"/>
    </reaction>
</comment>
<comment type="catalytic activity">
    <reaction evidence="14 16">
        <text>precorrin-2 + NAD(+) = sirohydrochlorin + NADH + 2 H(+)</text>
        <dbReference type="Rhea" id="RHEA:15613"/>
        <dbReference type="ChEBI" id="CHEBI:15378"/>
        <dbReference type="ChEBI" id="CHEBI:57540"/>
        <dbReference type="ChEBI" id="CHEBI:57945"/>
        <dbReference type="ChEBI" id="CHEBI:58351"/>
        <dbReference type="ChEBI" id="CHEBI:58827"/>
        <dbReference type="EC" id="1.3.1.76"/>
    </reaction>
</comment>
<comment type="pathway">
    <text evidence="16">Porphyrin-containing compound metabolism; siroheme biosynthesis; siroheme from sirohydrochlorin: step 1/1.</text>
</comment>
<dbReference type="InterPro" id="IPR014776">
    <property type="entry name" value="4pyrrole_Mease_sub2"/>
</dbReference>
<keyword evidence="8 16" id="KW-0560">Oxidoreductase</keyword>
<dbReference type="PANTHER" id="PTHR45790:SF1">
    <property type="entry name" value="SIROHEME SYNTHASE"/>
    <property type="match status" value="1"/>
</dbReference>
<keyword evidence="5 16" id="KW-0489">Methyltransferase</keyword>
<feature type="binding site" evidence="16">
    <location>
        <position position="225"/>
    </location>
    <ligand>
        <name>S-adenosyl-L-methionine</name>
        <dbReference type="ChEBI" id="CHEBI:59789"/>
    </ligand>
</feature>
<keyword evidence="4 16" id="KW-0169">Cobalamin biosynthesis</keyword>
<dbReference type="InterPro" id="IPR035996">
    <property type="entry name" value="4pyrrol_Methylase_sf"/>
</dbReference>
<dbReference type="InterPro" id="IPR028281">
    <property type="entry name" value="Sirohaem_synthase_central"/>
</dbReference>
<dbReference type="Gene3D" id="1.10.8.210">
    <property type="entry name" value="Sirohaem synthase, dimerisation domain"/>
    <property type="match status" value="1"/>
</dbReference>
<dbReference type="SUPFAM" id="SSF51735">
    <property type="entry name" value="NAD(P)-binding Rossmann-fold domains"/>
    <property type="match status" value="1"/>
</dbReference>
<dbReference type="GO" id="GO:0032259">
    <property type="term" value="P:methylation"/>
    <property type="evidence" value="ECO:0007669"/>
    <property type="project" value="UniProtKB-KW"/>
</dbReference>
<keyword evidence="11 16" id="KW-0627">Porphyrin biosynthesis</keyword>
<keyword evidence="7 16" id="KW-0949">S-adenosyl-L-methionine</keyword>
<dbReference type="EMBL" id="CP013987">
    <property type="protein sequence ID" value="ALZ84466.1"/>
    <property type="molecule type" value="Genomic_DNA"/>
</dbReference>
<dbReference type="InterPro" id="IPR014777">
    <property type="entry name" value="4pyrrole_Mease_sub1"/>
</dbReference>
<dbReference type="PIRSF" id="PIRSF036426">
    <property type="entry name" value="Sirohaem_synth"/>
    <property type="match status" value="1"/>
</dbReference>
<feature type="binding site" evidence="16">
    <location>
        <position position="306"/>
    </location>
    <ligand>
        <name>S-adenosyl-L-methionine</name>
        <dbReference type="ChEBI" id="CHEBI:59789"/>
    </ligand>
</feature>
<feature type="active site" description="Proton donor" evidence="16 17">
    <location>
        <position position="270"/>
    </location>
</feature>
<dbReference type="KEGG" id="por:APT59_09720"/>
<feature type="binding site" evidence="16">
    <location>
        <position position="383"/>
    </location>
    <ligand>
        <name>S-adenosyl-L-methionine</name>
        <dbReference type="ChEBI" id="CHEBI:59789"/>
    </ligand>
</feature>
<feature type="modified residue" description="Phosphoserine" evidence="16">
    <location>
        <position position="128"/>
    </location>
</feature>
<accession>A0A0U4WGT9</accession>
<evidence type="ECO:0000259" key="19">
    <source>
        <dbReference type="Pfam" id="PF00590"/>
    </source>
</evidence>
<evidence type="ECO:0000256" key="16">
    <source>
        <dbReference type="HAMAP-Rule" id="MF_01646"/>
    </source>
</evidence>
<sequence>MDYLPLFHKLDGRPVLVVGGGDIALRKSVLLAEAGARITLVAPEIEPEVRAFVEARGGSCRVERYAADQLAGHCLVIAATDDDGVNEAVSHDAQALGLPVNVVDAPRLCTVIFPAIVDRSPLVIAISSGGDAPVLARLVRAKLESWIPATYGQLAQLAQRFRARVKTRFADLQARRIFWEEVFQGEVAEKVFSGQPQAAEQLLEAKLTSETATFRGEVYLVGAGPGDPDLLTFRALRLMQQADVVLYDRLVAPTILDMCRRDADRIYVGKRRAEHAVPQDDLNRLLVKLAQEGKRVLRLKGGDPFIFGRGGEEIEELAAEGIPFQVVPGITAASGCAAYAGIPLTHRDHAQSVRFVTGHLKDGSADLPWTDLVAPGQTLVFYMGLVGLPTICQQLIAHGKNPSTPAALVQQGTTSNQRVFTGTLQDLPQLVAEHEVHAPTLVIVGEVVALREKLAWFEGAQATA</sequence>
<dbReference type="InterPro" id="IPR037115">
    <property type="entry name" value="Sirohaem_synt_dimer_dom_sf"/>
</dbReference>
<evidence type="ECO:0000256" key="15">
    <source>
        <dbReference type="ARBA" id="ARBA00060548"/>
    </source>
</evidence>
<dbReference type="UniPathway" id="UPA00262">
    <property type="reaction ID" value="UER00211"/>
</dbReference>
<proteinExistence type="inferred from homology"/>
<evidence type="ECO:0000256" key="10">
    <source>
        <dbReference type="ARBA" id="ARBA00023239"/>
    </source>
</evidence>
<dbReference type="PROSITE" id="PS00840">
    <property type="entry name" value="SUMT_2"/>
    <property type="match status" value="1"/>
</dbReference>
<dbReference type="InterPro" id="IPR050161">
    <property type="entry name" value="Siro_Cobalamin_biosynth"/>
</dbReference>
<dbReference type="InterPro" id="IPR003043">
    <property type="entry name" value="Uropor_MeTrfase_CS"/>
</dbReference>
<keyword evidence="9 16" id="KW-0520">NAD</keyword>
<keyword evidence="12 16" id="KW-0511">Multifunctional enzyme</keyword>
<dbReference type="CDD" id="cd11642">
    <property type="entry name" value="SUMT"/>
    <property type="match status" value="1"/>
</dbReference>
<evidence type="ECO:0000256" key="6">
    <source>
        <dbReference type="ARBA" id="ARBA00022679"/>
    </source>
</evidence>
<feature type="domain" description="Siroheme synthase central" evidence="21">
    <location>
        <begin position="119"/>
        <end position="145"/>
    </location>
</feature>
<name>A0A0U4WGT9_9PSED</name>
<dbReference type="GO" id="GO:0051266">
    <property type="term" value="F:sirohydrochlorin ferrochelatase activity"/>
    <property type="evidence" value="ECO:0007669"/>
    <property type="project" value="UniProtKB-EC"/>
</dbReference>
<evidence type="ECO:0000259" key="21">
    <source>
        <dbReference type="Pfam" id="PF14824"/>
    </source>
</evidence>
<dbReference type="InterPro" id="IPR019478">
    <property type="entry name" value="Sirohaem_synthase_dimer_dom"/>
</dbReference>
<comment type="pathway">
    <text evidence="16">Cofactor biosynthesis; adenosylcobalamin biosynthesis; sirohydrochlorin from precorrin-2: step 1/1.</text>
</comment>
<evidence type="ECO:0000313" key="22">
    <source>
        <dbReference type="EMBL" id="ALZ84466.1"/>
    </source>
</evidence>
<dbReference type="Pfam" id="PF00590">
    <property type="entry name" value="TP_methylase"/>
    <property type="match status" value="1"/>
</dbReference>
<feature type="region of interest" description="Uroporphyrinogen-III C-methyltransferase" evidence="16">
    <location>
        <begin position="216"/>
        <end position="464"/>
    </location>
</feature>
<evidence type="ECO:0000256" key="8">
    <source>
        <dbReference type="ARBA" id="ARBA00023002"/>
    </source>
</evidence>
<dbReference type="Pfam" id="PF13241">
    <property type="entry name" value="NAD_binding_7"/>
    <property type="match status" value="1"/>
</dbReference>
<evidence type="ECO:0000256" key="2">
    <source>
        <dbReference type="ARBA" id="ARBA00005879"/>
    </source>
</evidence>
<keyword evidence="3 16" id="KW-0597">Phosphoprotein</keyword>
<evidence type="ECO:0000256" key="9">
    <source>
        <dbReference type="ARBA" id="ARBA00023027"/>
    </source>
</evidence>
<feature type="binding site" evidence="16">
    <location>
        <begin position="331"/>
        <end position="332"/>
    </location>
    <ligand>
        <name>S-adenosyl-L-methionine</name>
        <dbReference type="ChEBI" id="CHEBI:59789"/>
    </ligand>
</feature>
<reference evidence="22 23" key="1">
    <citation type="submission" date="2016-01" db="EMBL/GenBank/DDBJ databases">
        <title>Annotation of Pseudomonas oryzihabitans USDA-ARS-USMARC-56511.</title>
        <authorList>
            <person name="Harhay G.P."/>
            <person name="Harhay D.M."/>
            <person name="Smith T.P.L."/>
            <person name="Bono J.L."/>
            <person name="Heaton M.P."/>
            <person name="Clawson M.L."/>
            <person name="Chitko-Mckown C.G."/>
            <person name="Capik S.F."/>
            <person name="DeDonder K.D."/>
            <person name="Apley M.D."/>
            <person name="Lubbers B.V."/>
            <person name="White B.J."/>
            <person name="Larson R.L."/>
        </authorList>
    </citation>
    <scope>NUCLEOTIDE SEQUENCE [LARGE SCALE GENOMIC DNA]</scope>
    <source>
        <strain evidence="22 23">USDA-ARS-USMARC-56511</strain>
    </source>
</reference>
<dbReference type="Gene3D" id="3.40.1010.10">
    <property type="entry name" value="Cobalt-precorrin-4 Transmethylase, Domain 1"/>
    <property type="match status" value="1"/>
</dbReference>
<dbReference type="GO" id="GO:0043115">
    <property type="term" value="F:precorrin-2 dehydrogenase activity"/>
    <property type="evidence" value="ECO:0007669"/>
    <property type="project" value="UniProtKB-UniRule"/>
</dbReference>
<dbReference type="AlphaFoldDB" id="A0A0U4WGT9"/>
<dbReference type="FunFam" id="3.30.160.110:FF:000001">
    <property type="entry name" value="Siroheme synthase"/>
    <property type="match status" value="1"/>
</dbReference>
<dbReference type="GO" id="GO:0004851">
    <property type="term" value="F:uroporphyrin-III C-methyltransferase activity"/>
    <property type="evidence" value="ECO:0007669"/>
    <property type="project" value="UniProtKB-UniRule"/>
</dbReference>
<evidence type="ECO:0000256" key="13">
    <source>
        <dbReference type="ARBA" id="ARBA00025705"/>
    </source>
</evidence>
<dbReference type="FunFam" id="3.30.950.10:FF:000001">
    <property type="entry name" value="Siroheme synthase"/>
    <property type="match status" value="1"/>
</dbReference>
<gene>
    <name evidence="16" type="primary">cysG</name>
    <name evidence="22" type="ORF">APT59_09720</name>
</gene>
<evidence type="ECO:0000256" key="3">
    <source>
        <dbReference type="ARBA" id="ARBA00022553"/>
    </source>
</evidence>
<dbReference type="NCBIfam" id="TIGR01469">
    <property type="entry name" value="cobA_cysG_Cterm"/>
    <property type="match status" value="1"/>
</dbReference>
<feature type="binding site" evidence="16">
    <location>
        <position position="412"/>
    </location>
    <ligand>
        <name>S-adenosyl-L-methionine</name>
        <dbReference type="ChEBI" id="CHEBI:59789"/>
    </ligand>
</feature>
<keyword evidence="6 16" id="KW-0808">Transferase</keyword>
<comment type="pathway">
    <text evidence="13 16">Porphyrin-containing compound metabolism; siroheme biosynthesis; precorrin-2 from uroporphyrinogen III: step 1/1.</text>
</comment>
<evidence type="ECO:0000256" key="18">
    <source>
        <dbReference type="RuleBase" id="RU003960"/>
    </source>
</evidence>
<evidence type="ECO:0000256" key="7">
    <source>
        <dbReference type="ARBA" id="ARBA00022691"/>
    </source>
</evidence>
<dbReference type="UniPathway" id="UPA00148">
    <property type="reaction ID" value="UER00211"/>
</dbReference>
<dbReference type="Gene3D" id="3.30.160.110">
    <property type="entry name" value="Siroheme synthase, domain 2"/>
    <property type="match status" value="1"/>
</dbReference>
<dbReference type="InterPro" id="IPR000878">
    <property type="entry name" value="4pyrrol_Mease"/>
</dbReference>
<dbReference type="InterPro" id="IPR036291">
    <property type="entry name" value="NAD(P)-bd_dom_sf"/>
</dbReference>
<dbReference type="EC" id="1.3.1.76" evidence="16"/>
<dbReference type="Pfam" id="PF10414">
    <property type="entry name" value="CysG_dimeriser"/>
    <property type="match status" value="1"/>
</dbReference>
<feature type="active site" description="Proton acceptor" evidence="16 17">
    <location>
        <position position="248"/>
    </location>
</feature>